<gene>
    <name evidence="1" type="ORF">CCS41_06210</name>
</gene>
<sequence length="78" mass="8728">MNHQIKKRIAGIASQTEIASCLGYEPQTISLWLKNGVPPKKIICLCKVLAWQVTPHELNPNVYPNPTDGLPLDKHQVE</sequence>
<dbReference type="InterPro" id="IPR031856">
    <property type="entry name" value="YdaS_toxin-like"/>
</dbReference>
<dbReference type="Pfam" id="PF15943">
    <property type="entry name" value="YdaS_toxin"/>
    <property type="match status" value="1"/>
</dbReference>
<organism evidence="1 2">
    <name type="scientific">Candidatus Fukatsuia symbiotica</name>
    <dbReference type="NCBI Taxonomy" id="1878942"/>
    <lineage>
        <taxon>Bacteria</taxon>
        <taxon>Pseudomonadati</taxon>
        <taxon>Pseudomonadota</taxon>
        <taxon>Gammaproteobacteria</taxon>
        <taxon>Enterobacterales</taxon>
        <taxon>Yersiniaceae</taxon>
        <taxon>Candidatus Fukatsuia</taxon>
    </lineage>
</organism>
<reference evidence="1 2" key="1">
    <citation type="submission" date="2017-05" db="EMBL/GenBank/DDBJ databases">
        <title>Genome sequence of Candidatus Fukatsuia symbiotica and Candidatus Hamiltonella defensa from Acyrthosiphon pisum strain 5D.</title>
        <authorList>
            <person name="Patel V.A."/>
            <person name="Chevignon G."/>
            <person name="Russell J.A."/>
            <person name="Oliver K.M."/>
        </authorList>
    </citation>
    <scope>NUCLEOTIDE SEQUENCE [LARGE SCALE GENOMIC DNA]</scope>
    <source>
        <strain evidence="1 2">5D</strain>
    </source>
</reference>
<accession>A0A2U8I4U5</accession>
<evidence type="ECO:0000313" key="1">
    <source>
        <dbReference type="EMBL" id="AWK14167.1"/>
    </source>
</evidence>
<dbReference type="Gene3D" id="1.10.260.40">
    <property type="entry name" value="lambda repressor-like DNA-binding domains"/>
    <property type="match status" value="1"/>
</dbReference>
<dbReference type="KEGG" id="fsm:CCS41_06210"/>
<dbReference type="RefSeq" id="WP_119797370.1">
    <property type="nucleotide sequence ID" value="NZ_CP021659.1"/>
</dbReference>
<evidence type="ECO:0000313" key="2">
    <source>
        <dbReference type="Proteomes" id="UP000261875"/>
    </source>
</evidence>
<dbReference type="AlphaFoldDB" id="A0A2U8I4U5"/>
<dbReference type="Proteomes" id="UP000261875">
    <property type="component" value="Chromosome"/>
</dbReference>
<proteinExistence type="predicted"/>
<protein>
    <submittedName>
        <fullName evidence="1">Cro/Cl family transcriptional regulator</fullName>
    </submittedName>
</protein>
<name>A0A2U8I4U5_9GAMM</name>
<dbReference type="InterPro" id="IPR010982">
    <property type="entry name" value="Lambda_DNA-bd_dom_sf"/>
</dbReference>
<dbReference type="CDD" id="cd00093">
    <property type="entry name" value="HTH_XRE"/>
    <property type="match status" value="1"/>
</dbReference>
<dbReference type="EMBL" id="CP021659">
    <property type="protein sequence ID" value="AWK14167.1"/>
    <property type="molecule type" value="Genomic_DNA"/>
</dbReference>
<dbReference type="GO" id="GO:0003677">
    <property type="term" value="F:DNA binding"/>
    <property type="evidence" value="ECO:0007669"/>
    <property type="project" value="InterPro"/>
</dbReference>
<dbReference type="SUPFAM" id="SSF47413">
    <property type="entry name" value="lambda repressor-like DNA-binding domains"/>
    <property type="match status" value="1"/>
</dbReference>
<dbReference type="OrthoDB" id="6372288at2"/>
<dbReference type="InterPro" id="IPR001387">
    <property type="entry name" value="Cro/C1-type_HTH"/>
</dbReference>
<keyword evidence="2" id="KW-1185">Reference proteome</keyword>